<evidence type="ECO:0000259" key="5">
    <source>
        <dbReference type="Pfam" id="PF01926"/>
    </source>
</evidence>
<dbReference type="Gene3D" id="3.40.50.300">
    <property type="entry name" value="P-loop containing nucleotide triphosphate hydrolases"/>
    <property type="match status" value="1"/>
</dbReference>
<evidence type="ECO:0000256" key="1">
    <source>
        <dbReference type="ARBA" id="ARBA00022741"/>
    </source>
</evidence>
<dbReference type="KEGG" id="cvr:CHLNCDRAFT_36060"/>
<dbReference type="GeneID" id="17353664"/>
<dbReference type="InterPro" id="IPR023179">
    <property type="entry name" value="GTP-bd_ortho_bundle_sf"/>
</dbReference>
<dbReference type="FunFam" id="3.40.50.300:FF:001189">
    <property type="entry name" value="DAR GTPase 3 chloroplastic"/>
    <property type="match status" value="1"/>
</dbReference>
<dbReference type="AlphaFoldDB" id="E1ZIM0"/>
<dbReference type="FunCoup" id="E1ZIM0">
    <property type="interactions" value="370"/>
</dbReference>
<evidence type="ECO:0000256" key="2">
    <source>
        <dbReference type="ARBA" id="ARBA00023134"/>
    </source>
</evidence>
<dbReference type="InterPro" id="IPR019991">
    <property type="entry name" value="GTP-bd_ribosome_bgen"/>
</dbReference>
<evidence type="ECO:0000256" key="3">
    <source>
        <dbReference type="PIRNR" id="PIRNR006230"/>
    </source>
</evidence>
<dbReference type="GO" id="GO:0003924">
    <property type="term" value="F:GTPase activity"/>
    <property type="evidence" value="ECO:0007669"/>
    <property type="project" value="TreeGrafter"/>
</dbReference>
<keyword evidence="3" id="KW-0496">Mitochondrion</keyword>
<dbReference type="Proteomes" id="UP000008141">
    <property type="component" value="Unassembled WGS sequence"/>
</dbReference>
<keyword evidence="2 3" id="KW-0342">GTP-binding</keyword>
<dbReference type="GO" id="GO:0032543">
    <property type="term" value="P:mitochondrial translation"/>
    <property type="evidence" value="ECO:0007669"/>
    <property type="project" value="TreeGrafter"/>
</dbReference>
<dbReference type="SUPFAM" id="SSF52540">
    <property type="entry name" value="P-loop containing nucleoside triphosphate hydrolases"/>
    <property type="match status" value="1"/>
</dbReference>
<keyword evidence="7" id="KW-1185">Reference proteome</keyword>
<dbReference type="PIRSF" id="PIRSF006230">
    <property type="entry name" value="MG442"/>
    <property type="match status" value="1"/>
</dbReference>
<dbReference type="EMBL" id="GL433848">
    <property type="protein sequence ID" value="EFN54182.1"/>
    <property type="molecule type" value="Genomic_DNA"/>
</dbReference>
<dbReference type="OrthoDB" id="269151at2759"/>
<proteinExistence type="inferred from homology"/>
<dbReference type="PRINTS" id="PR00326">
    <property type="entry name" value="GTP1OBG"/>
</dbReference>
<evidence type="ECO:0000313" key="7">
    <source>
        <dbReference type="Proteomes" id="UP000008141"/>
    </source>
</evidence>
<dbReference type="NCBIfam" id="TIGR03596">
    <property type="entry name" value="GTPase_YlqF"/>
    <property type="match status" value="1"/>
</dbReference>
<dbReference type="PANTHER" id="PTHR45782">
    <property type="entry name" value="MITOCHONDRIAL RIBOSOME-ASSOCIATED GTPASE 1"/>
    <property type="match status" value="1"/>
</dbReference>
<accession>E1ZIM0</accession>
<dbReference type="CDD" id="cd01856">
    <property type="entry name" value="YlqF"/>
    <property type="match status" value="1"/>
</dbReference>
<keyword evidence="1 3" id="KW-0547">Nucleotide-binding</keyword>
<dbReference type="GO" id="GO:0005525">
    <property type="term" value="F:GTP binding"/>
    <property type="evidence" value="ECO:0007669"/>
    <property type="project" value="UniProtKB-KW"/>
</dbReference>
<dbReference type="InterPro" id="IPR016478">
    <property type="entry name" value="GTPase_MTG1"/>
</dbReference>
<dbReference type="GO" id="GO:0005743">
    <property type="term" value="C:mitochondrial inner membrane"/>
    <property type="evidence" value="ECO:0007669"/>
    <property type="project" value="UniProtKB-SubCell"/>
</dbReference>
<dbReference type="RefSeq" id="XP_005846284.1">
    <property type="nucleotide sequence ID" value="XM_005846222.1"/>
</dbReference>
<dbReference type="Pfam" id="PF01926">
    <property type="entry name" value="MMR_HSR1"/>
    <property type="match status" value="1"/>
</dbReference>
<dbReference type="InParanoid" id="E1ZIM0"/>
<sequence>MVQWYPGHIARAERNLREQLKAVDIVLEVRDGRCPMSTRHPLIPEWIGTKPRVLLINRKDMVAEADRAAWTRFFAQRGHAVTWTNGSMGDGVGKVMELSAAVGAKLNAKRLARGLRPRPVRAVVIGFPNVGKSALINRLLGRRVADSAPKPGVTRSLRWARIGGDIDLLDAPGIIPMSFRDQVAAQRLAMCNDIGEAAYVDSLVAAAFLETVRGLPAAPQIARRISERYKLRVEDYQEEEYVHALGDRLFNSEPERAGQRILKDFRSLALGPICLELPPQYEACKEV</sequence>
<feature type="binding site" evidence="4">
    <location>
        <begin position="57"/>
        <end position="60"/>
    </location>
    <ligand>
        <name>GTP</name>
        <dbReference type="ChEBI" id="CHEBI:37565"/>
    </ligand>
</feature>
<comment type="subcellular location">
    <subcellularLocation>
        <location evidence="3">Mitochondrion inner membrane</location>
        <topology evidence="3">Peripheral membrane protein</topology>
    </subcellularLocation>
</comment>
<dbReference type="InterPro" id="IPR027417">
    <property type="entry name" value="P-loop_NTPase"/>
</dbReference>
<dbReference type="Gene3D" id="1.10.1580.10">
    <property type="match status" value="1"/>
</dbReference>
<evidence type="ECO:0000256" key="4">
    <source>
        <dbReference type="PIRSR" id="PIRSR006230-1"/>
    </source>
</evidence>
<feature type="binding site" evidence="4">
    <location>
        <position position="173"/>
    </location>
    <ligand>
        <name>GTP</name>
        <dbReference type="ChEBI" id="CHEBI:37565"/>
    </ligand>
</feature>
<name>E1ZIM0_CHLVA</name>
<evidence type="ECO:0000313" key="6">
    <source>
        <dbReference type="EMBL" id="EFN54182.1"/>
    </source>
</evidence>
<dbReference type="InterPro" id="IPR006073">
    <property type="entry name" value="GTP-bd"/>
</dbReference>
<gene>
    <name evidence="6" type="ORF">CHLNCDRAFT_36060</name>
</gene>
<dbReference type="eggNOG" id="KOG2484">
    <property type="taxonomic scope" value="Eukaryota"/>
</dbReference>
<feature type="domain" description="G" evidence="5">
    <location>
        <begin position="122"/>
        <end position="187"/>
    </location>
</feature>
<dbReference type="PANTHER" id="PTHR45782:SF5">
    <property type="entry name" value="DAR GTPASE 3, CHLOROPLASTIC"/>
    <property type="match status" value="1"/>
</dbReference>
<protein>
    <recommendedName>
        <fullName evidence="3">Mitochondrial GTPase 1</fullName>
    </recommendedName>
</protein>
<dbReference type="OMA" id="VINRRDM"/>
<organism evidence="7">
    <name type="scientific">Chlorella variabilis</name>
    <name type="common">Green alga</name>
    <dbReference type="NCBI Taxonomy" id="554065"/>
    <lineage>
        <taxon>Eukaryota</taxon>
        <taxon>Viridiplantae</taxon>
        <taxon>Chlorophyta</taxon>
        <taxon>core chlorophytes</taxon>
        <taxon>Trebouxiophyceae</taxon>
        <taxon>Chlorellales</taxon>
        <taxon>Chlorellaceae</taxon>
        <taxon>Chlorella clade</taxon>
        <taxon>Chlorella</taxon>
    </lineage>
</organism>
<dbReference type="STRING" id="554065.E1ZIM0"/>
<comment type="similarity">
    <text evidence="3">Belongs to the TRAFAC class YlqF/YawG GTPase family. MTG1 subfamily.</text>
</comment>
<reference evidence="6 7" key="1">
    <citation type="journal article" date="2010" name="Plant Cell">
        <title>The Chlorella variabilis NC64A genome reveals adaptation to photosymbiosis, coevolution with viruses, and cryptic sex.</title>
        <authorList>
            <person name="Blanc G."/>
            <person name="Duncan G."/>
            <person name="Agarkova I."/>
            <person name="Borodovsky M."/>
            <person name="Gurnon J."/>
            <person name="Kuo A."/>
            <person name="Lindquist E."/>
            <person name="Lucas S."/>
            <person name="Pangilinan J."/>
            <person name="Polle J."/>
            <person name="Salamov A."/>
            <person name="Terry A."/>
            <person name="Yamada T."/>
            <person name="Dunigan D.D."/>
            <person name="Grigoriev I.V."/>
            <person name="Claverie J.M."/>
            <person name="Van Etten J.L."/>
        </authorList>
    </citation>
    <scope>NUCLEOTIDE SEQUENCE [LARGE SCALE GENOMIC DNA]</scope>
    <source>
        <strain evidence="6 7">NC64A</strain>
    </source>
</reference>